<reference evidence="2" key="1">
    <citation type="journal article" date="2021" name="Proc. Natl. Acad. Sci. U.S.A.">
        <title>A Catalog of Tens of Thousands of Viruses from Human Metagenomes Reveals Hidden Associations with Chronic Diseases.</title>
        <authorList>
            <person name="Tisza M.J."/>
            <person name="Buck C.B."/>
        </authorList>
    </citation>
    <scope>NUCLEOTIDE SEQUENCE</scope>
    <source>
        <strain evidence="2">Ctxdc10</strain>
    </source>
</reference>
<proteinExistence type="predicted"/>
<dbReference type="EMBL" id="BK015918">
    <property type="protein sequence ID" value="DAF85146.1"/>
    <property type="molecule type" value="Genomic_DNA"/>
</dbReference>
<sequence>MKAGGEDKPLPLPSVNYFSSDSDGPCHQLQGVGLLVVEELIYTRSRDVRDGNVRTRVGRQVLGLAVGLEEYGECSRSAGGNGLRKLYQHQPPIP</sequence>
<organism evidence="2">
    <name type="scientific">Siphoviridae sp. ctxdc10</name>
    <dbReference type="NCBI Taxonomy" id="2825740"/>
    <lineage>
        <taxon>Viruses</taxon>
        <taxon>Duplodnaviria</taxon>
        <taxon>Heunggongvirae</taxon>
        <taxon>Uroviricota</taxon>
        <taxon>Caudoviricetes</taxon>
    </lineage>
</organism>
<feature type="region of interest" description="Disordered" evidence="1">
    <location>
        <begin position="73"/>
        <end position="94"/>
    </location>
</feature>
<name>A0A8S5TSF5_9CAUD</name>
<evidence type="ECO:0000256" key="1">
    <source>
        <dbReference type="SAM" id="MobiDB-lite"/>
    </source>
</evidence>
<protein>
    <submittedName>
        <fullName evidence="2">Uncharacterized protein</fullName>
    </submittedName>
</protein>
<evidence type="ECO:0000313" key="2">
    <source>
        <dbReference type="EMBL" id="DAF85146.1"/>
    </source>
</evidence>
<accession>A0A8S5TSF5</accession>